<dbReference type="GeneID" id="66934389"/>
<dbReference type="SUPFAM" id="SSF81606">
    <property type="entry name" value="PP2C-like"/>
    <property type="match status" value="1"/>
</dbReference>
<sequence>MASDGLWELLGNDEVVALMGRWVDQQEAIRPDKGKGEWEKYMPVSSEGSAGLMHRGPRGSGSVHSEDRFVLEDRNAATHLLRNALGGRLHDAQMACAMLTLSYPLNRRHRDDLSIMIIFFGDIRDTAAERKS</sequence>
<dbReference type="Proteomes" id="UP000710440">
    <property type="component" value="Unassembled WGS sequence"/>
</dbReference>
<reference evidence="1 2" key="1">
    <citation type="submission" date="2021-02" db="EMBL/GenBank/DDBJ databases">
        <title>Pan-genome distribution and transcriptional activeness of fungal secondary metabolism genes in Aspergillus section Fumigati.</title>
        <authorList>
            <person name="Takahashi H."/>
            <person name="Umemura M."/>
            <person name="Ninomiya A."/>
            <person name="Kusuya Y."/>
            <person name="Urayama S."/>
            <person name="Shimizu M."/>
            <person name="Watanabe A."/>
            <person name="Kamei K."/>
            <person name="Yaguchi T."/>
            <person name="Hagiwara D."/>
        </authorList>
    </citation>
    <scope>NUCLEOTIDE SEQUENCE [LARGE SCALE GENOMIC DNA]</scope>
    <source>
        <strain evidence="1 2">IFM 47045</strain>
    </source>
</reference>
<keyword evidence="2" id="KW-1185">Reference proteome</keyword>
<name>A0A9P3BXC9_ASPVI</name>
<dbReference type="InterPro" id="IPR036457">
    <property type="entry name" value="PPM-type-like_dom_sf"/>
</dbReference>
<evidence type="ECO:0000313" key="1">
    <source>
        <dbReference type="EMBL" id="GIK02358.1"/>
    </source>
</evidence>
<proteinExistence type="predicted"/>
<organism evidence="1 2">
    <name type="scientific">Aspergillus viridinutans</name>
    <dbReference type="NCBI Taxonomy" id="75553"/>
    <lineage>
        <taxon>Eukaryota</taxon>
        <taxon>Fungi</taxon>
        <taxon>Dikarya</taxon>
        <taxon>Ascomycota</taxon>
        <taxon>Pezizomycotina</taxon>
        <taxon>Eurotiomycetes</taxon>
        <taxon>Eurotiomycetidae</taxon>
        <taxon>Eurotiales</taxon>
        <taxon>Aspergillaceae</taxon>
        <taxon>Aspergillus</taxon>
        <taxon>Aspergillus subgen. Fumigati</taxon>
    </lineage>
</organism>
<dbReference type="EMBL" id="BOPL01000004">
    <property type="protein sequence ID" value="GIK02358.1"/>
    <property type="molecule type" value="Genomic_DNA"/>
</dbReference>
<accession>A0A9P3BXC9</accession>
<comment type="caution">
    <text evidence="1">The sequence shown here is derived from an EMBL/GenBank/DDBJ whole genome shotgun (WGS) entry which is preliminary data.</text>
</comment>
<dbReference type="RefSeq" id="XP_043125544.1">
    <property type="nucleotide sequence ID" value="XM_043269609.1"/>
</dbReference>
<dbReference type="OrthoDB" id="420076at2759"/>
<evidence type="ECO:0000313" key="2">
    <source>
        <dbReference type="Proteomes" id="UP000710440"/>
    </source>
</evidence>
<protein>
    <recommendedName>
        <fullName evidence="3">PPM-type phosphatase domain-containing protein</fullName>
    </recommendedName>
</protein>
<dbReference type="AlphaFoldDB" id="A0A9P3BXC9"/>
<gene>
    <name evidence="1" type="ORF">Aspvir_006407</name>
</gene>
<evidence type="ECO:0008006" key="3">
    <source>
        <dbReference type="Google" id="ProtNLM"/>
    </source>
</evidence>
<dbReference type="Gene3D" id="3.60.40.10">
    <property type="entry name" value="PPM-type phosphatase domain"/>
    <property type="match status" value="1"/>
</dbReference>